<keyword evidence="2" id="KW-1185">Reference proteome</keyword>
<dbReference type="Proteomes" id="UP000188276">
    <property type="component" value="Unassembled WGS sequence"/>
</dbReference>
<protein>
    <submittedName>
        <fullName evidence="1">Uncharacterized protein</fullName>
    </submittedName>
</protein>
<evidence type="ECO:0000313" key="1">
    <source>
        <dbReference type="EMBL" id="SJN59099.1"/>
    </source>
</evidence>
<sequence>MAPELALSEDAARERFAWVIEPQKSDGGESKIFYAERYGGIGMGSHGGGARCGYDGEKFQLKGIGPNPLVGVIDADSLKQSNGELTLASALYEMVWSRILQQCLPYGVNACLAVLALPDSVISGQSRALLVRELLIRPAHFERAAAFRHPRPSPIAERSQDVRRVAAMCNHLAPILQATYSLDTVKAAQVVPAGLCQFACRQAHQLAFAQSHFLYHSLSSSNFSVDGKWLDFTATSPLNPAGIFSAQGMDSAWLSLWDQDSIIVDVLYSLVMHYSKYQHLSDATKQHWIEKIITTFKDELHQASALYLLQMAGVPAPIAKKIAAEAVSIDWAHALIEVLKILPVYLCTDEQELISLVDLTFSATARADWPKSFIQQEAVQRYLQFRVQVWQLILMTAQALDISEHHLRIGMTLSAIKRTQKPDYFSYHGMMNEIETTLKQHEDYATDRWQLLTHSLRQCCDALVESGVFYMTYEAGLDVVCWQEDGYRLIYHIENYDFSVEYDKRRVSISRSQLNKMSNSYPFLNSCLDFYRHHRAEQYMNGEVG</sequence>
<evidence type="ECO:0000313" key="2">
    <source>
        <dbReference type="Proteomes" id="UP000188276"/>
    </source>
</evidence>
<name>A0A1R4LRU1_VIBR1</name>
<dbReference type="STRING" id="1123498.VR7878_03226"/>
<proteinExistence type="predicted"/>
<organism evidence="1 2">
    <name type="scientific">Vibrio ruber (strain DSM 16370 / JCM 11486 / BCRC 17186 / CECT 7878 / LMG 23124 / VR1)</name>
    <dbReference type="NCBI Taxonomy" id="1123498"/>
    <lineage>
        <taxon>Bacteria</taxon>
        <taxon>Pseudomonadati</taxon>
        <taxon>Pseudomonadota</taxon>
        <taxon>Gammaproteobacteria</taxon>
        <taxon>Vibrionales</taxon>
        <taxon>Vibrionaceae</taxon>
        <taxon>Vibrio</taxon>
    </lineage>
</organism>
<dbReference type="EMBL" id="FULE01000046">
    <property type="protein sequence ID" value="SJN59099.1"/>
    <property type="molecule type" value="Genomic_DNA"/>
</dbReference>
<gene>
    <name evidence="1" type="ORF">VR7878_03226</name>
</gene>
<dbReference type="AlphaFoldDB" id="A0A1R4LRU1"/>
<accession>A0A1R4LRU1</accession>
<reference evidence="2" key="1">
    <citation type="submission" date="2017-02" db="EMBL/GenBank/DDBJ databases">
        <authorList>
            <person name="Rodrigo-Torres L."/>
            <person name="Arahal R.D."/>
            <person name="Lucena T."/>
        </authorList>
    </citation>
    <scope>NUCLEOTIDE SEQUENCE [LARGE SCALE GENOMIC DNA]</scope>
    <source>
        <strain evidence="2">CECT 7878</strain>
    </source>
</reference>